<protein>
    <submittedName>
        <fullName evidence="2">Uncharacterized protein</fullName>
    </submittedName>
</protein>
<dbReference type="Gene3D" id="2.60.120.260">
    <property type="entry name" value="Galactose-binding domain-like"/>
    <property type="match status" value="1"/>
</dbReference>
<reference evidence="2 3" key="1">
    <citation type="journal article" date="2018" name="Evol. Lett.">
        <title>Horizontal gene cluster transfer increased hallucinogenic mushroom diversity.</title>
        <authorList>
            <person name="Reynolds H.T."/>
            <person name="Vijayakumar V."/>
            <person name="Gluck-Thaler E."/>
            <person name="Korotkin H.B."/>
            <person name="Matheny P.B."/>
            <person name="Slot J.C."/>
        </authorList>
    </citation>
    <scope>NUCLEOTIDE SEQUENCE [LARGE SCALE GENOMIC DNA]</scope>
    <source>
        <strain evidence="2 3">2629</strain>
    </source>
</reference>
<evidence type="ECO:0000313" key="2">
    <source>
        <dbReference type="EMBL" id="PPQ85936.1"/>
    </source>
</evidence>
<dbReference type="InParanoid" id="A0A409X588"/>
<evidence type="ECO:0000313" key="3">
    <source>
        <dbReference type="Proteomes" id="UP000284842"/>
    </source>
</evidence>
<dbReference type="OrthoDB" id="3052647at2759"/>
<proteinExistence type="predicted"/>
<name>A0A409X588_9AGAR</name>
<feature type="non-terminal residue" evidence="2">
    <location>
        <position position="334"/>
    </location>
</feature>
<comment type="caution">
    <text evidence="2">The sequence shown here is derived from an EMBL/GenBank/DDBJ whole genome shotgun (WGS) entry which is preliminary data.</text>
</comment>
<gene>
    <name evidence="2" type="ORF">CVT24_009991</name>
</gene>
<feature type="region of interest" description="Disordered" evidence="1">
    <location>
        <begin position="300"/>
        <end position="325"/>
    </location>
</feature>
<feature type="compositionally biased region" description="Pro residues" evidence="1">
    <location>
        <begin position="307"/>
        <end position="318"/>
    </location>
</feature>
<dbReference type="EMBL" id="NHTK01004594">
    <property type="protein sequence ID" value="PPQ85936.1"/>
    <property type="molecule type" value="Genomic_DNA"/>
</dbReference>
<keyword evidence="3" id="KW-1185">Reference proteome</keyword>
<accession>A0A409X588</accession>
<sequence>MSGDLDVLPEWVYVSVYSKNVSLWGSWDQPWGRHVSILDFSVYGEPPFSTTLMNPGTSASALYNFTGTRIIVEGTVRSDVLRDSAWSLYTTCQVDGKTFASDVPKGIRGNRVPFCDADGLSPDGVHTLNFSTHAVASPVPPPVTSDTSSQVFYLDLFRIKPSPSSNLDHSMVYIQHNSTINEYDPLWSSSANGHYTSTNGSKVVIHFTGTSLTWYGFYDPALDSSTEESQGTWQLNNIPTQRFTIPRIKSATNRFQIGLPIFQTPDITPGKHRLEVTYASTTGRPLALHHLIIQNAPFEAQSSSTPTPTPTPPSPPATQPSGLSRAAKIAISVN</sequence>
<dbReference type="AlphaFoldDB" id="A0A409X588"/>
<organism evidence="2 3">
    <name type="scientific">Panaeolus cyanescens</name>
    <dbReference type="NCBI Taxonomy" id="181874"/>
    <lineage>
        <taxon>Eukaryota</taxon>
        <taxon>Fungi</taxon>
        <taxon>Dikarya</taxon>
        <taxon>Basidiomycota</taxon>
        <taxon>Agaricomycotina</taxon>
        <taxon>Agaricomycetes</taxon>
        <taxon>Agaricomycetidae</taxon>
        <taxon>Agaricales</taxon>
        <taxon>Agaricineae</taxon>
        <taxon>Galeropsidaceae</taxon>
        <taxon>Panaeolus</taxon>
    </lineage>
</organism>
<evidence type="ECO:0000256" key="1">
    <source>
        <dbReference type="SAM" id="MobiDB-lite"/>
    </source>
</evidence>
<dbReference type="Proteomes" id="UP000284842">
    <property type="component" value="Unassembled WGS sequence"/>
</dbReference>